<keyword evidence="9" id="KW-1185">Reference proteome</keyword>
<dbReference type="InterPro" id="IPR005116">
    <property type="entry name" value="Transp-assoc_OB_typ1"/>
</dbReference>
<dbReference type="Proteomes" id="UP000676246">
    <property type="component" value="Unassembled WGS sequence"/>
</dbReference>
<evidence type="ECO:0000256" key="1">
    <source>
        <dbReference type="ARBA" id="ARBA00008110"/>
    </source>
</evidence>
<feature type="region of interest" description="Disordered" evidence="6">
    <location>
        <begin position="19"/>
        <end position="46"/>
    </location>
</feature>
<evidence type="ECO:0000256" key="6">
    <source>
        <dbReference type="SAM" id="MobiDB-lite"/>
    </source>
</evidence>
<dbReference type="InterPro" id="IPR004606">
    <property type="entry name" value="Mop_domain"/>
</dbReference>
<dbReference type="GO" id="GO:0006355">
    <property type="term" value="P:regulation of DNA-templated transcription"/>
    <property type="evidence" value="ECO:0007669"/>
    <property type="project" value="InterPro"/>
</dbReference>
<dbReference type="AlphaFoldDB" id="A0A940YDD9"/>
<evidence type="ECO:0000313" key="9">
    <source>
        <dbReference type="Proteomes" id="UP000676246"/>
    </source>
</evidence>
<evidence type="ECO:0000256" key="2">
    <source>
        <dbReference type="ARBA" id="ARBA00022448"/>
    </source>
</evidence>
<dbReference type="PROSITE" id="PS51866">
    <property type="entry name" value="MOP"/>
    <property type="match status" value="2"/>
</dbReference>
<dbReference type="Pfam" id="PF03459">
    <property type="entry name" value="TOBE"/>
    <property type="match status" value="2"/>
</dbReference>
<proteinExistence type="inferred from homology"/>
<evidence type="ECO:0000256" key="4">
    <source>
        <dbReference type="ARBA" id="ARBA00022737"/>
    </source>
</evidence>
<dbReference type="InterPro" id="IPR051815">
    <property type="entry name" value="Molybdate_resp_trans_reg"/>
</dbReference>
<feature type="domain" description="Mop" evidence="7">
    <location>
        <begin position="168"/>
        <end position="234"/>
    </location>
</feature>
<evidence type="ECO:0000256" key="3">
    <source>
        <dbReference type="ARBA" id="ARBA00022505"/>
    </source>
</evidence>
<dbReference type="Gene3D" id="2.40.50.100">
    <property type="match status" value="2"/>
</dbReference>
<dbReference type="Gene3D" id="1.10.10.10">
    <property type="entry name" value="Winged helix-like DNA-binding domain superfamily/Winged helix DNA-binding domain"/>
    <property type="match status" value="1"/>
</dbReference>
<keyword evidence="2 5" id="KW-0813">Transport</keyword>
<evidence type="ECO:0000256" key="5">
    <source>
        <dbReference type="PIRNR" id="PIRNR005763"/>
    </source>
</evidence>
<dbReference type="GO" id="GO:0015689">
    <property type="term" value="P:molybdate ion transport"/>
    <property type="evidence" value="ECO:0007669"/>
    <property type="project" value="UniProtKB-UniRule"/>
</dbReference>
<organism evidence="8 9">
    <name type="scientific">Ideonella alba</name>
    <dbReference type="NCBI Taxonomy" id="2824118"/>
    <lineage>
        <taxon>Bacteria</taxon>
        <taxon>Pseudomonadati</taxon>
        <taxon>Pseudomonadota</taxon>
        <taxon>Betaproteobacteria</taxon>
        <taxon>Burkholderiales</taxon>
        <taxon>Sphaerotilaceae</taxon>
        <taxon>Ideonella</taxon>
    </lineage>
</organism>
<accession>A0A940YDD9</accession>
<gene>
    <name evidence="8" type="ORF">KAK03_21480</name>
</gene>
<dbReference type="InterPro" id="IPR008995">
    <property type="entry name" value="Mo/tungstate-bd_C_term_dom"/>
</dbReference>
<comment type="caution">
    <text evidence="8">The sequence shown here is derived from an EMBL/GenBank/DDBJ whole genome shotgun (WGS) entry which is preliminary data.</text>
</comment>
<reference evidence="8 9" key="1">
    <citation type="submission" date="2021-04" db="EMBL/GenBank/DDBJ databases">
        <title>The genome sequence of Ideonella sp. 3Y2.</title>
        <authorList>
            <person name="Liu Y."/>
        </authorList>
    </citation>
    <scope>NUCLEOTIDE SEQUENCE [LARGE SCALE GENOMIC DNA]</scope>
    <source>
        <strain evidence="8 9">3Y2</strain>
    </source>
</reference>
<evidence type="ECO:0000259" key="7">
    <source>
        <dbReference type="PROSITE" id="PS51866"/>
    </source>
</evidence>
<dbReference type="GO" id="GO:0030151">
    <property type="term" value="F:molybdenum ion binding"/>
    <property type="evidence" value="ECO:0007669"/>
    <property type="project" value="UniProtKB-UniRule"/>
</dbReference>
<dbReference type="PANTHER" id="PTHR30432">
    <property type="entry name" value="TRANSCRIPTIONAL REGULATOR MODE"/>
    <property type="match status" value="1"/>
</dbReference>
<protein>
    <submittedName>
        <fullName evidence="8">TOBE domain-containing protein</fullName>
    </submittedName>
</protein>
<name>A0A940YDD9_9BURK</name>
<dbReference type="EMBL" id="JAGQDD010000023">
    <property type="protein sequence ID" value="MBQ0933051.1"/>
    <property type="molecule type" value="Genomic_DNA"/>
</dbReference>
<comment type="similarity">
    <text evidence="1 5">Belongs to the ModE family.</text>
</comment>
<dbReference type="InterPro" id="IPR036390">
    <property type="entry name" value="WH_DNA-bd_sf"/>
</dbReference>
<dbReference type="InterPro" id="IPR036388">
    <property type="entry name" value="WH-like_DNA-bd_sf"/>
</dbReference>
<feature type="compositionally biased region" description="Polar residues" evidence="6">
    <location>
        <begin position="19"/>
        <end position="28"/>
    </location>
</feature>
<keyword evidence="4" id="KW-0677">Repeat</keyword>
<sequence length="308" mass="31733">MAPPGVISACNAVQYTSTSRASDLSETTPPAAVDSLPGAPTEPGARRDTTLLQGELRLAGRLDARFFALLRAIDASGSLQKAARAAGYSYKGAWLILETAGNLARSPLLVSQTGGRGGGGSRLTYAARHLLETWDQLQARHAGFLAEQEAWLLQQSHLSNLLRRLSMKATARNQFAGLVTELHDGPATTQATLDIGHGQTVTASMTAAAASRLGLKLGAEALALVKSSEVVLVTDFAGYKLSARNQLAGTISRVQKGAVSSLVGVTLPGGATITASVTNDAVDALGLAVGQAATATFKAYAVMLAVPA</sequence>
<dbReference type="SUPFAM" id="SSF50331">
    <property type="entry name" value="MOP-like"/>
    <property type="match status" value="2"/>
</dbReference>
<dbReference type="SUPFAM" id="SSF46785">
    <property type="entry name" value="Winged helix' DNA-binding domain"/>
    <property type="match status" value="1"/>
</dbReference>
<dbReference type="PIRSF" id="PIRSF005763">
    <property type="entry name" value="Txn_reg_ModE"/>
    <property type="match status" value="1"/>
</dbReference>
<dbReference type="InterPro" id="IPR016462">
    <property type="entry name" value="ModE"/>
</dbReference>
<dbReference type="NCBIfam" id="TIGR00638">
    <property type="entry name" value="Mop"/>
    <property type="match status" value="2"/>
</dbReference>
<feature type="domain" description="Mop" evidence="7">
    <location>
        <begin position="240"/>
        <end position="306"/>
    </location>
</feature>
<evidence type="ECO:0000313" key="8">
    <source>
        <dbReference type="EMBL" id="MBQ0933051.1"/>
    </source>
</evidence>
<dbReference type="PANTHER" id="PTHR30432:SF1">
    <property type="entry name" value="DNA-BINDING TRANSCRIPTIONAL DUAL REGULATOR MODE"/>
    <property type="match status" value="1"/>
</dbReference>
<keyword evidence="3 5" id="KW-0500">Molybdenum</keyword>